<dbReference type="InterPro" id="IPR003594">
    <property type="entry name" value="HATPase_dom"/>
</dbReference>
<dbReference type="InterPro" id="IPR003660">
    <property type="entry name" value="HAMP_dom"/>
</dbReference>
<keyword evidence="4" id="KW-0597">Phosphoprotein</keyword>
<feature type="domain" description="HAMP" evidence="10">
    <location>
        <begin position="332"/>
        <end position="384"/>
    </location>
</feature>
<keyword evidence="12" id="KW-1185">Reference proteome</keyword>
<dbReference type="CDD" id="cd06225">
    <property type="entry name" value="HAMP"/>
    <property type="match status" value="1"/>
</dbReference>
<evidence type="ECO:0000259" key="10">
    <source>
        <dbReference type="PROSITE" id="PS50885"/>
    </source>
</evidence>
<dbReference type="InterPro" id="IPR035965">
    <property type="entry name" value="PAS-like_dom_sf"/>
</dbReference>
<dbReference type="SUPFAM" id="SSF55874">
    <property type="entry name" value="ATPase domain of HSP90 chaperone/DNA topoisomerase II/histidine kinase"/>
    <property type="match status" value="1"/>
</dbReference>
<dbReference type="CDD" id="cd00082">
    <property type="entry name" value="HisKA"/>
    <property type="match status" value="1"/>
</dbReference>
<dbReference type="EMBL" id="JACIET010000002">
    <property type="protein sequence ID" value="MBB4014178.1"/>
    <property type="molecule type" value="Genomic_DNA"/>
</dbReference>
<dbReference type="InterPro" id="IPR004358">
    <property type="entry name" value="Sig_transdc_His_kin-like_C"/>
</dbReference>
<evidence type="ECO:0000256" key="4">
    <source>
        <dbReference type="ARBA" id="ARBA00022553"/>
    </source>
</evidence>
<feature type="domain" description="Histidine kinase" evidence="9">
    <location>
        <begin position="570"/>
        <end position="801"/>
    </location>
</feature>
<evidence type="ECO:0000313" key="12">
    <source>
        <dbReference type="Proteomes" id="UP000561045"/>
    </source>
</evidence>
<dbReference type="InterPro" id="IPR036890">
    <property type="entry name" value="HATPase_C_sf"/>
</dbReference>
<comment type="caution">
    <text evidence="11">The sequence shown here is derived from an EMBL/GenBank/DDBJ whole genome shotgun (WGS) entry which is preliminary data.</text>
</comment>
<proteinExistence type="predicted"/>
<dbReference type="AlphaFoldDB" id="A0A840BRL9"/>
<dbReference type="SMART" id="SM00304">
    <property type="entry name" value="HAMP"/>
    <property type="match status" value="1"/>
</dbReference>
<dbReference type="Gene3D" id="1.10.287.130">
    <property type="match status" value="1"/>
</dbReference>
<keyword evidence="7" id="KW-0175">Coiled coil</keyword>
<keyword evidence="5" id="KW-0808">Transferase</keyword>
<keyword evidence="6" id="KW-0418">Kinase</keyword>
<evidence type="ECO:0000256" key="6">
    <source>
        <dbReference type="ARBA" id="ARBA00022777"/>
    </source>
</evidence>
<dbReference type="RefSeq" id="WP_183636065.1">
    <property type="nucleotide sequence ID" value="NZ_BAABLE010000005.1"/>
</dbReference>
<dbReference type="GO" id="GO:0000155">
    <property type="term" value="F:phosphorelay sensor kinase activity"/>
    <property type="evidence" value="ECO:0007669"/>
    <property type="project" value="InterPro"/>
</dbReference>
<dbReference type="GO" id="GO:0016020">
    <property type="term" value="C:membrane"/>
    <property type="evidence" value="ECO:0007669"/>
    <property type="project" value="UniProtKB-SubCell"/>
</dbReference>
<keyword evidence="8" id="KW-0812">Transmembrane</keyword>
<organism evidence="11 12">
    <name type="scientific">Niveibacterium umoris</name>
    <dbReference type="NCBI Taxonomy" id="1193620"/>
    <lineage>
        <taxon>Bacteria</taxon>
        <taxon>Pseudomonadati</taxon>
        <taxon>Pseudomonadota</taxon>
        <taxon>Betaproteobacteria</taxon>
        <taxon>Rhodocyclales</taxon>
        <taxon>Rhodocyclaceae</taxon>
        <taxon>Niveibacterium</taxon>
    </lineage>
</organism>
<feature type="coiled-coil region" evidence="7">
    <location>
        <begin position="365"/>
        <end position="396"/>
    </location>
</feature>
<evidence type="ECO:0000313" key="11">
    <source>
        <dbReference type="EMBL" id="MBB4014178.1"/>
    </source>
</evidence>
<evidence type="ECO:0000256" key="1">
    <source>
        <dbReference type="ARBA" id="ARBA00000085"/>
    </source>
</evidence>
<evidence type="ECO:0000259" key="9">
    <source>
        <dbReference type="PROSITE" id="PS50109"/>
    </source>
</evidence>
<name>A0A840BRL9_9RHOO</name>
<dbReference type="InterPro" id="IPR005467">
    <property type="entry name" value="His_kinase_dom"/>
</dbReference>
<sequence length="806" mass="87286">MNIRGRILLVLVAATLVPLYLVGWLTLSANARSSADREDTLLRVRADELSNDIDGFVRATQEALRADSGQPIFVRYLSSDADARRKLDSEVRSALRSVAVKDPIHVMSAALIDGAARVLADTRFLPGQSEQERSSPCVADALTQGVSALDGPRAEGPADSAFILFCHPVRDSRGHILGILRLRVSAARLQAIVWRQGLNEASGRYVMVLTPDGVVAAHSTRPEWLLRARLGGDEKSDAVLRREHRLVGKGETERLNGVLPAVQRTSVLAWVTVSDGRLRMAVAQVRDTPWRVVVFTPEAAWRAGFDAELRTILLLGGITTLLLLVASWWVAGRISGPIVRLTEVADRIGRDAAQPELPVDADGEVGRLARALQSMMRRLDEARATLAQQVEEQRATALRLQISESRLTALFNLSPLPLLLSDRESGEVMDVNAAFVTQFGAVAASLAGASLASLSGDARFPSFYTLARQLQLQGDVDQVVPVRHDGEASFMRTFGRAFEAGARKLAIWTCVDVTETENARRALEELNASLEGRVEQRTNALRETLQHLQLAQDELVRSEKLAALGSLVAGVAHELNTPLGNSVTVASTIGELTSRLAEDLAGGRLRRSQLDEFVVAMQSAADLITRNLARARTLVTSFKQVSVDRVSEGRRRFDLAEVINEVAATLAPGLKGQPGRLDLDLAPVEMDSFPGAIGQIITNLVNNAMLHAFEGRDDGLVVLSCRHLPDGFAELVCRDDGSGMDAETLRRIFDPFFTTKFGRGGSGLGMHIVYNLVTRGLGGTIEVASQPGSGARFRIVMPCVAPAHAD</sequence>
<evidence type="ECO:0000256" key="7">
    <source>
        <dbReference type="SAM" id="Coils"/>
    </source>
</evidence>
<dbReference type="Pfam" id="PF02518">
    <property type="entry name" value="HATPase_c"/>
    <property type="match status" value="1"/>
</dbReference>
<protein>
    <recommendedName>
        <fullName evidence="3">histidine kinase</fullName>
        <ecNumber evidence="3">2.7.13.3</ecNumber>
    </recommendedName>
</protein>
<evidence type="ECO:0000256" key="3">
    <source>
        <dbReference type="ARBA" id="ARBA00012438"/>
    </source>
</evidence>
<dbReference type="Gene3D" id="3.30.565.10">
    <property type="entry name" value="Histidine kinase-like ATPase, C-terminal domain"/>
    <property type="match status" value="1"/>
</dbReference>
<evidence type="ECO:0000256" key="8">
    <source>
        <dbReference type="SAM" id="Phobius"/>
    </source>
</evidence>
<dbReference type="CDD" id="cd18774">
    <property type="entry name" value="PDC2_HK_sensor"/>
    <property type="match status" value="1"/>
</dbReference>
<dbReference type="NCBIfam" id="TIGR00229">
    <property type="entry name" value="sensory_box"/>
    <property type="match status" value="1"/>
</dbReference>
<dbReference type="Gene3D" id="3.30.450.20">
    <property type="entry name" value="PAS domain"/>
    <property type="match status" value="1"/>
</dbReference>
<dbReference type="SUPFAM" id="SSF55785">
    <property type="entry name" value="PYP-like sensor domain (PAS domain)"/>
    <property type="match status" value="1"/>
</dbReference>
<dbReference type="PRINTS" id="PR00344">
    <property type="entry name" value="BCTRLSENSOR"/>
</dbReference>
<reference evidence="11 12" key="1">
    <citation type="submission" date="2020-08" db="EMBL/GenBank/DDBJ databases">
        <title>Genomic Encyclopedia of Type Strains, Phase IV (KMG-IV): sequencing the most valuable type-strain genomes for metagenomic binning, comparative biology and taxonomic classification.</title>
        <authorList>
            <person name="Goeker M."/>
        </authorList>
    </citation>
    <scope>NUCLEOTIDE SEQUENCE [LARGE SCALE GENOMIC DNA]</scope>
    <source>
        <strain evidence="11 12">DSM 106739</strain>
    </source>
</reference>
<comment type="subcellular location">
    <subcellularLocation>
        <location evidence="2">Membrane</location>
    </subcellularLocation>
</comment>
<feature type="transmembrane region" description="Helical" evidence="8">
    <location>
        <begin position="6"/>
        <end position="27"/>
    </location>
</feature>
<dbReference type="PROSITE" id="PS50109">
    <property type="entry name" value="HIS_KIN"/>
    <property type="match status" value="1"/>
</dbReference>
<evidence type="ECO:0000256" key="5">
    <source>
        <dbReference type="ARBA" id="ARBA00022679"/>
    </source>
</evidence>
<comment type="catalytic activity">
    <reaction evidence="1">
        <text>ATP + protein L-histidine = ADP + protein N-phospho-L-histidine.</text>
        <dbReference type="EC" id="2.7.13.3"/>
    </reaction>
</comment>
<dbReference type="SUPFAM" id="SSF158472">
    <property type="entry name" value="HAMP domain-like"/>
    <property type="match status" value="1"/>
</dbReference>
<dbReference type="Gene3D" id="6.10.340.10">
    <property type="match status" value="1"/>
</dbReference>
<dbReference type="EC" id="2.7.13.3" evidence="3"/>
<dbReference type="InterPro" id="IPR000014">
    <property type="entry name" value="PAS"/>
</dbReference>
<accession>A0A840BRL9</accession>
<dbReference type="PROSITE" id="PS50885">
    <property type="entry name" value="HAMP"/>
    <property type="match status" value="1"/>
</dbReference>
<dbReference type="Pfam" id="PF00672">
    <property type="entry name" value="HAMP"/>
    <property type="match status" value="1"/>
</dbReference>
<dbReference type="SMART" id="SM00387">
    <property type="entry name" value="HATPase_c"/>
    <property type="match status" value="1"/>
</dbReference>
<dbReference type="PANTHER" id="PTHR43065">
    <property type="entry name" value="SENSOR HISTIDINE KINASE"/>
    <property type="match status" value="1"/>
</dbReference>
<evidence type="ECO:0000256" key="2">
    <source>
        <dbReference type="ARBA" id="ARBA00004370"/>
    </source>
</evidence>
<dbReference type="PANTHER" id="PTHR43065:SF42">
    <property type="entry name" value="TWO-COMPONENT SENSOR PPRA"/>
    <property type="match status" value="1"/>
</dbReference>
<keyword evidence="8" id="KW-0472">Membrane</keyword>
<gene>
    <name evidence="11" type="ORF">GGR36_003524</name>
</gene>
<dbReference type="InterPro" id="IPR003661">
    <property type="entry name" value="HisK_dim/P_dom"/>
</dbReference>
<dbReference type="Proteomes" id="UP000561045">
    <property type="component" value="Unassembled WGS sequence"/>
</dbReference>
<keyword evidence="8" id="KW-1133">Transmembrane helix</keyword>